<sequence>MNRITVIALWACLGVQVSLAQSINGTITNTKQESVPNTNISALNTGLGTVTDNNGKYTLPIKKGKYTLEISALGYATITKEISVEDENMTVDISLSSSNEALDEVVVYAQKKEQNLQKVPVAITSLNAKRVEETRSWKLEDMVGIIPNYSYSELGVGFQQVQSIRGIQVFSENPAIATYVDGVNSLDIASGGFQFMDIERIEVLRGPQGTLYGRNALGGVVNITTKKPTNTQSVFYESSIGNLGLQRHGLGLKTPLINHKLFLGLGGQYQYRDGFLTNSNEDKVSTVLGSNGRRVGDEESFYGNLFLKWLPNELWDVTLNLKTQVDQSDASAFFVSVQDDKLALENPDNIFLGRVGEHGRNLLNTAMVTNYKSNKFKLSSVSAYQRVGIRFDDIDFFSLAGGQVFASYNDGQVGVFNRPQEVFSQEFRISSENKNDKLNYTAGTYYFNQTNYEPSTNSARIINERTLDVLSSIGKNNGIAVFGEVNYSLSESLIVTTGLRYESENRKLVFSRFNDENGTVTFTSPRMEERGNYNALLPKFALAYRVDKNINLYARYTRGFRAGGINGNVLPESVSQSFDPEFSNNYELGYKSDWFNKRLRLNIAAFHIDWKDLQFFNSFGNLVFARTNVGDARSTGLEIEVMTILIKGLQLETGFGFNDSKYKDFVLSRDVLNVNTGTVETILYDVSGNQLSNAPKHTLFLATQYQFSLGKDFKFSLRGEFKNIGQQYSDIQNDLEIGDYNLFNTLISISNDNYSLSFWGRNLSDERFIQYGSADTSFGRSSRISAPRTYGMTLNLKF</sequence>
<evidence type="ECO:0000256" key="13">
    <source>
        <dbReference type="RuleBase" id="RU003357"/>
    </source>
</evidence>
<evidence type="ECO:0000256" key="8">
    <source>
        <dbReference type="ARBA" id="ARBA00023065"/>
    </source>
</evidence>
<dbReference type="RefSeq" id="WP_072861109.1">
    <property type="nucleotide sequence ID" value="NZ_FQUX01000002.1"/>
</dbReference>
<dbReference type="PANTHER" id="PTHR32552">
    <property type="entry name" value="FERRICHROME IRON RECEPTOR-RELATED"/>
    <property type="match status" value="1"/>
</dbReference>
<organism evidence="17 18">
    <name type="scientific">Arenibacter palladensis</name>
    <dbReference type="NCBI Taxonomy" id="237373"/>
    <lineage>
        <taxon>Bacteria</taxon>
        <taxon>Pseudomonadati</taxon>
        <taxon>Bacteroidota</taxon>
        <taxon>Flavobacteriia</taxon>
        <taxon>Flavobacteriales</taxon>
        <taxon>Flavobacteriaceae</taxon>
        <taxon>Arenibacter</taxon>
    </lineage>
</organism>
<keyword evidence="8" id="KW-0406">Ion transport</keyword>
<dbReference type="Proteomes" id="UP000184406">
    <property type="component" value="Unassembled WGS sequence"/>
</dbReference>
<feature type="domain" description="TonB-dependent receptor plug" evidence="16">
    <location>
        <begin position="116"/>
        <end position="220"/>
    </location>
</feature>
<dbReference type="InterPro" id="IPR010917">
    <property type="entry name" value="TonB_rcpt_CS"/>
</dbReference>
<dbReference type="Pfam" id="PF13715">
    <property type="entry name" value="CarbopepD_reg_2"/>
    <property type="match status" value="1"/>
</dbReference>
<evidence type="ECO:0000256" key="9">
    <source>
        <dbReference type="ARBA" id="ARBA00023077"/>
    </source>
</evidence>
<dbReference type="SUPFAM" id="SSF56935">
    <property type="entry name" value="Porins"/>
    <property type="match status" value="1"/>
</dbReference>
<dbReference type="Gene3D" id="2.40.170.20">
    <property type="entry name" value="TonB-dependent receptor, beta-barrel domain"/>
    <property type="match status" value="1"/>
</dbReference>
<evidence type="ECO:0000313" key="18">
    <source>
        <dbReference type="Proteomes" id="UP000184406"/>
    </source>
</evidence>
<dbReference type="InterPro" id="IPR012910">
    <property type="entry name" value="Plug_dom"/>
</dbReference>
<evidence type="ECO:0000256" key="14">
    <source>
        <dbReference type="SAM" id="SignalP"/>
    </source>
</evidence>
<keyword evidence="3 12" id="KW-1134">Transmembrane beta strand</keyword>
<dbReference type="GO" id="GO:0006826">
    <property type="term" value="P:iron ion transport"/>
    <property type="evidence" value="ECO:0007669"/>
    <property type="project" value="UniProtKB-KW"/>
</dbReference>
<evidence type="ECO:0000256" key="10">
    <source>
        <dbReference type="ARBA" id="ARBA00023136"/>
    </source>
</evidence>
<keyword evidence="9 13" id="KW-0798">TonB box</keyword>
<evidence type="ECO:0000256" key="11">
    <source>
        <dbReference type="ARBA" id="ARBA00023237"/>
    </source>
</evidence>
<keyword evidence="2 12" id="KW-0813">Transport</keyword>
<comment type="similarity">
    <text evidence="12 13">Belongs to the TonB-dependent receptor family.</text>
</comment>
<dbReference type="InterPro" id="IPR000531">
    <property type="entry name" value="Beta-barrel_TonB"/>
</dbReference>
<dbReference type="OrthoDB" id="9775095at2"/>
<evidence type="ECO:0000256" key="6">
    <source>
        <dbReference type="ARBA" id="ARBA00022729"/>
    </source>
</evidence>
<evidence type="ECO:0000259" key="15">
    <source>
        <dbReference type="Pfam" id="PF00593"/>
    </source>
</evidence>
<feature type="domain" description="TonB-dependent receptor-like beta-barrel" evidence="15">
    <location>
        <begin position="373"/>
        <end position="763"/>
    </location>
</feature>
<keyword evidence="4" id="KW-0410">Iron transport</keyword>
<protein>
    <submittedName>
        <fullName evidence="17">Iron complex outermembrane recepter protein</fullName>
    </submittedName>
</protein>
<keyword evidence="18" id="KW-1185">Reference proteome</keyword>
<feature type="chain" id="PRO_5013155168" evidence="14">
    <location>
        <begin position="21"/>
        <end position="798"/>
    </location>
</feature>
<dbReference type="Gene3D" id="2.60.40.1120">
    <property type="entry name" value="Carboxypeptidase-like, regulatory domain"/>
    <property type="match status" value="1"/>
</dbReference>
<dbReference type="GO" id="GO:0009279">
    <property type="term" value="C:cell outer membrane"/>
    <property type="evidence" value="ECO:0007669"/>
    <property type="project" value="UniProtKB-SubCell"/>
</dbReference>
<keyword evidence="5 12" id="KW-0812">Transmembrane</keyword>
<dbReference type="AlphaFoldDB" id="A0A1M4XZH8"/>
<dbReference type="EMBL" id="FQUX01000002">
    <property type="protein sequence ID" value="SHE98977.1"/>
    <property type="molecule type" value="Genomic_DNA"/>
</dbReference>
<dbReference type="InterPro" id="IPR008969">
    <property type="entry name" value="CarboxyPept-like_regulatory"/>
</dbReference>
<dbReference type="SUPFAM" id="SSF49464">
    <property type="entry name" value="Carboxypeptidase regulatory domain-like"/>
    <property type="match status" value="1"/>
</dbReference>
<evidence type="ECO:0000259" key="16">
    <source>
        <dbReference type="Pfam" id="PF07715"/>
    </source>
</evidence>
<comment type="subcellular location">
    <subcellularLocation>
        <location evidence="1 12">Cell outer membrane</location>
        <topology evidence="1 12">Multi-pass membrane protein</topology>
    </subcellularLocation>
</comment>
<evidence type="ECO:0000256" key="3">
    <source>
        <dbReference type="ARBA" id="ARBA00022452"/>
    </source>
</evidence>
<evidence type="ECO:0000256" key="2">
    <source>
        <dbReference type="ARBA" id="ARBA00022448"/>
    </source>
</evidence>
<evidence type="ECO:0000256" key="5">
    <source>
        <dbReference type="ARBA" id="ARBA00022692"/>
    </source>
</evidence>
<keyword evidence="11 12" id="KW-0998">Cell outer membrane</keyword>
<evidence type="ECO:0000313" key="17">
    <source>
        <dbReference type="EMBL" id="SHE98977.1"/>
    </source>
</evidence>
<dbReference type="Pfam" id="PF00593">
    <property type="entry name" value="TonB_dep_Rec_b-barrel"/>
    <property type="match status" value="1"/>
</dbReference>
<accession>A0A1M4XZH8</accession>
<dbReference type="PROSITE" id="PS52016">
    <property type="entry name" value="TONB_DEPENDENT_REC_3"/>
    <property type="match status" value="1"/>
</dbReference>
<dbReference type="Pfam" id="PF07715">
    <property type="entry name" value="Plug"/>
    <property type="match status" value="1"/>
</dbReference>
<feature type="signal peptide" evidence="14">
    <location>
        <begin position="1"/>
        <end position="20"/>
    </location>
</feature>
<proteinExistence type="inferred from homology"/>
<reference evidence="18" key="1">
    <citation type="submission" date="2016-11" db="EMBL/GenBank/DDBJ databases">
        <authorList>
            <person name="Varghese N."/>
            <person name="Submissions S."/>
        </authorList>
    </citation>
    <scope>NUCLEOTIDE SEQUENCE [LARGE SCALE GENOMIC DNA]</scope>
    <source>
        <strain evidence="18">DSM 17539</strain>
    </source>
</reference>
<evidence type="ECO:0000256" key="4">
    <source>
        <dbReference type="ARBA" id="ARBA00022496"/>
    </source>
</evidence>
<keyword evidence="10 12" id="KW-0472">Membrane</keyword>
<dbReference type="InterPro" id="IPR039426">
    <property type="entry name" value="TonB-dep_rcpt-like"/>
</dbReference>
<dbReference type="InterPro" id="IPR036942">
    <property type="entry name" value="Beta-barrel_TonB_sf"/>
</dbReference>
<dbReference type="CDD" id="cd01347">
    <property type="entry name" value="ligand_gated_channel"/>
    <property type="match status" value="1"/>
</dbReference>
<gene>
    <name evidence="17" type="ORF">SAMN03080594_102261</name>
</gene>
<keyword evidence="6 14" id="KW-0732">Signal</keyword>
<name>A0A1M4XZH8_9FLAO</name>
<evidence type="ECO:0000256" key="1">
    <source>
        <dbReference type="ARBA" id="ARBA00004571"/>
    </source>
</evidence>
<evidence type="ECO:0000256" key="12">
    <source>
        <dbReference type="PROSITE-ProRule" id="PRU01360"/>
    </source>
</evidence>
<keyword evidence="7" id="KW-0408">Iron</keyword>
<dbReference type="PANTHER" id="PTHR32552:SF81">
    <property type="entry name" value="TONB-DEPENDENT OUTER MEMBRANE RECEPTOR"/>
    <property type="match status" value="1"/>
</dbReference>
<dbReference type="PROSITE" id="PS01156">
    <property type="entry name" value="TONB_DEPENDENT_REC_2"/>
    <property type="match status" value="1"/>
</dbReference>
<evidence type="ECO:0000256" key="7">
    <source>
        <dbReference type="ARBA" id="ARBA00023004"/>
    </source>
</evidence>